<feature type="domain" description="Protection of telomeres protein 1 ssDNA-binding" evidence="11">
    <location>
        <begin position="189"/>
        <end position="351"/>
    </location>
</feature>
<name>A0A084FVC8_PSEDA</name>
<accession>A0A084FVC8</accession>
<evidence type="ECO:0000256" key="3">
    <source>
        <dbReference type="ARBA" id="ARBA00008442"/>
    </source>
</evidence>
<reference evidence="12 13" key="1">
    <citation type="journal article" date="2014" name="Genome Announc.">
        <title>Draft genome sequence of the pathogenic fungus Scedosporium apiospermum.</title>
        <authorList>
            <person name="Vandeputte P."/>
            <person name="Ghamrawi S."/>
            <person name="Rechenmann M."/>
            <person name="Iltis A."/>
            <person name="Giraud S."/>
            <person name="Fleury M."/>
            <person name="Thornton C."/>
            <person name="Delhaes L."/>
            <person name="Meyer W."/>
            <person name="Papon N."/>
            <person name="Bouchara J.P."/>
        </authorList>
    </citation>
    <scope>NUCLEOTIDE SEQUENCE [LARGE SCALE GENOMIC DNA]</scope>
    <source>
        <strain evidence="12 13">IHEM 14462</strain>
    </source>
</reference>
<gene>
    <name evidence="12" type="ORF">SAPIO_CDS10416</name>
</gene>
<evidence type="ECO:0000256" key="9">
    <source>
        <dbReference type="SAM" id="MobiDB-lite"/>
    </source>
</evidence>
<evidence type="ECO:0000313" key="13">
    <source>
        <dbReference type="Proteomes" id="UP000028545"/>
    </source>
</evidence>
<dbReference type="PANTHER" id="PTHR14513:SF0">
    <property type="entry name" value="PROTECTION OF TELOMERES PROTEIN 1"/>
    <property type="match status" value="1"/>
</dbReference>
<dbReference type="HOGENOM" id="CLU_016663_0_0_1"/>
<dbReference type="GeneID" id="27719610"/>
<organism evidence="12 13">
    <name type="scientific">Pseudallescheria apiosperma</name>
    <name type="common">Scedosporium apiospermum</name>
    <dbReference type="NCBI Taxonomy" id="563466"/>
    <lineage>
        <taxon>Eukaryota</taxon>
        <taxon>Fungi</taxon>
        <taxon>Dikarya</taxon>
        <taxon>Ascomycota</taxon>
        <taxon>Pezizomycotina</taxon>
        <taxon>Sordariomycetes</taxon>
        <taxon>Hypocreomycetidae</taxon>
        <taxon>Microascales</taxon>
        <taxon>Microascaceae</taxon>
        <taxon>Scedosporium</taxon>
    </lineage>
</organism>
<keyword evidence="6" id="KW-0779">Telomere</keyword>
<keyword evidence="7" id="KW-0238">DNA-binding</keyword>
<evidence type="ECO:0000256" key="8">
    <source>
        <dbReference type="ARBA" id="ARBA00023242"/>
    </source>
</evidence>
<keyword evidence="13" id="KW-1185">Reference proteome</keyword>
<evidence type="ECO:0000256" key="5">
    <source>
        <dbReference type="ARBA" id="ARBA00022454"/>
    </source>
</evidence>
<evidence type="ECO:0000256" key="4">
    <source>
        <dbReference type="ARBA" id="ARBA00015253"/>
    </source>
</evidence>
<evidence type="ECO:0000256" key="2">
    <source>
        <dbReference type="ARBA" id="ARBA00004574"/>
    </source>
</evidence>
<dbReference type="GO" id="GO:0010521">
    <property type="term" value="F:telomerase inhibitor activity"/>
    <property type="evidence" value="ECO:0007669"/>
    <property type="project" value="TreeGrafter"/>
</dbReference>
<dbReference type="InterPro" id="IPR032042">
    <property type="entry name" value="POT1PC"/>
</dbReference>
<feature type="domain" description="Telomeric single stranded DNA binding POT1/Cdc13" evidence="10">
    <location>
        <begin position="27"/>
        <end position="156"/>
    </location>
</feature>
<dbReference type="SUPFAM" id="SSF50249">
    <property type="entry name" value="Nucleic acid-binding proteins"/>
    <property type="match status" value="2"/>
</dbReference>
<dbReference type="Pfam" id="PF16686">
    <property type="entry name" value="POT1PC"/>
    <property type="match status" value="1"/>
</dbReference>
<dbReference type="RefSeq" id="XP_016638839.1">
    <property type="nucleotide sequence ID" value="XM_016784005.1"/>
</dbReference>
<dbReference type="PANTHER" id="PTHR14513">
    <property type="entry name" value="PROTECTION OF TELOMERES 1"/>
    <property type="match status" value="1"/>
</dbReference>
<dbReference type="KEGG" id="sapo:SAPIO_CDS10416"/>
<dbReference type="GO" id="GO:0000783">
    <property type="term" value="C:nuclear telomere cap complex"/>
    <property type="evidence" value="ECO:0007669"/>
    <property type="project" value="TreeGrafter"/>
</dbReference>
<dbReference type="Proteomes" id="UP000028545">
    <property type="component" value="Unassembled WGS sequence"/>
</dbReference>
<evidence type="ECO:0000256" key="7">
    <source>
        <dbReference type="ARBA" id="ARBA00023125"/>
    </source>
</evidence>
<feature type="region of interest" description="Disordered" evidence="9">
    <location>
        <begin position="349"/>
        <end position="374"/>
    </location>
</feature>
<comment type="caution">
    <text evidence="12">The sequence shown here is derived from an EMBL/GenBank/DDBJ whole genome shotgun (WGS) entry which is preliminary data.</text>
</comment>
<dbReference type="OMA" id="WEPHASF"/>
<dbReference type="Gene3D" id="2.40.50.140">
    <property type="entry name" value="Nucleic acid-binding proteins"/>
    <property type="match status" value="2"/>
</dbReference>
<dbReference type="GO" id="GO:0016233">
    <property type="term" value="P:telomere capping"/>
    <property type="evidence" value="ECO:0007669"/>
    <property type="project" value="TreeGrafter"/>
</dbReference>
<evidence type="ECO:0000256" key="1">
    <source>
        <dbReference type="ARBA" id="ARBA00004123"/>
    </source>
</evidence>
<dbReference type="FunFam" id="2.40.50.140:FF:000303">
    <property type="entry name" value="Protection of telomeres protein 1"/>
    <property type="match status" value="1"/>
</dbReference>
<dbReference type="OrthoDB" id="2186770at2759"/>
<evidence type="ECO:0000259" key="10">
    <source>
        <dbReference type="Pfam" id="PF02765"/>
    </source>
</evidence>
<dbReference type="InterPro" id="IPR011564">
    <property type="entry name" value="Telomer_end-bd_POT1/Cdc13"/>
</dbReference>
<comment type="similarity">
    <text evidence="3">Belongs to the telombin family.</text>
</comment>
<evidence type="ECO:0000259" key="11">
    <source>
        <dbReference type="Pfam" id="PF16686"/>
    </source>
</evidence>
<dbReference type="GO" id="GO:0098505">
    <property type="term" value="F:G-rich strand telomeric DNA binding"/>
    <property type="evidence" value="ECO:0007669"/>
    <property type="project" value="TreeGrafter"/>
</dbReference>
<dbReference type="AlphaFoldDB" id="A0A084FVC8"/>
<dbReference type="EMBL" id="JOWA01000165">
    <property type="protein sequence ID" value="KEZ39040.1"/>
    <property type="molecule type" value="Genomic_DNA"/>
</dbReference>
<dbReference type="VEuPathDB" id="FungiDB:SAPIO_CDS10416"/>
<keyword evidence="5" id="KW-0158">Chromosome</keyword>
<feature type="region of interest" description="Disordered" evidence="9">
    <location>
        <begin position="483"/>
        <end position="502"/>
    </location>
</feature>
<dbReference type="Pfam" id="PF02765">
    <property type="entry name" value="POT1"/>
    <property type="match status" value="1"/>
</dbReference>
<sequence length="547" mass="61856">MTSSSGLPSSSTLVLPRQIIPICDILDEKVDPQQLVNVIGLVRDFRPPVETRGADWKASILLFDLSTQHGDDDFIFTIFRPRDLMPDVGAGDVVYVQSARVQRHGMNSLSILTNRSTRIHVFRASLIPKPPGCPSRALRTSNNTLPSQDVLNYVSALYYTIDKGRVPDVASFQEMAKQAVNVKRKYEQLKDLRPGNFYDLIVRVVRRPYDLGDSITIWVTDYTENPAFYHFSEEGSEGSVYGEPMGYANTAYPATQESAGAGPVGKMSMQITCWEPHATVLRTKAKAGSWVSLRNVQVKYGRNNANLEGYLREDRRSHSKVGAEVLDHLADGDTMDQRLKNAIRRKYVYERNKNRQPGKNAANQKFKKRRAEDDESTARLSCKVRRVMERANKMVKERESQEVLDLNPDVSCENVDVPISTILSMVKTVYYNLSLDGVDSPMRIPIPFNNAKYRVIARVTDFFPQKLEDFSYSRKVTEYDALSGISSNDDDEDSDAHGTPDGKRRWEWRFALQLEDASPQARSKPERAWVYVSNADAECLTDLNASK</sequence>
<evidence type="ECO:0000313" key="12">
    <source>
        <dbReference type="EMBL" id="KEZ39040.1"/>
    </source>
</evidence>
<evidence type="ECO:0000256" key="6">
    <source>
        <dbReference type="ARBA" id="ARBA00022895"/>
    </source>
</evidence>
<keyword evidence="8" id="KW-0539">Nucleus</keyword>
<dbReference type="InterPro" id="IPR012340">
    <property type="entry name" value="NA-bd_OB-fold"/>
</dbReference>
<proteinExistence type="inferred from homology"/>
<comment type="subcellular location">
    <subcellularLocation>
        <location evidence="2">Chromosome</location>
        <location evidence="2">Telomere</location>
    </subcellularLocation>
    <subcellularLocation>
        <location evidence="1">Nucleus</location>
    </subcellularLocation>
</comment>
<dbReference type="GO" id="GO:0032210">
    <property type="term" value="P:regulation of telomere maintenance via telomerase"/>
    <property type="evidence" value="ECO:0007669"/>
    <property type="project" value="TreeGrafter"/>
</dbReference>
<protein>
    <recommendedName>
        <fullName evidence="4">Protection of telomeres protein 1</fullName>
    </recommendedName>
</protein>
<dbReference type="InterPro" id="IPR028389">
    <property type="entry name" value="POT1"/>
</dbReference>